<reference evidence="4" key="1">
    <citation type="journal article" date="2019" name="Int. J. Syst. Evol. Microbiol.">
        <title>The Global Catalogue of Microorganisms (GCM) 10K type strain sequencing project: providing services to taxonomists for standard genome sequencing and annotation.</title>
        <authorList>
            <consortium name="The Broad Institute Genomics Platform"/>
            <consortium name="The Broad Institute Genome Sequencing Center for Infectious Disease"/>
            <person name="Wu L."/>
            <person name="Ma J."/>
        </authorList>
    </citation>
    <scope>NUCLEOTIDE SEQUENCE [LARGE SCALE GENOMIC DNA]</scope>
    <source>
        <strain evidence="4">NBRC 108730</strain>
    </source>
</reference>
<dbReference type="PANTHER" id="PTHR44757:SF2">
    <property type="entry name" value="BIOFILM ARCHITECTURE MAINTENANCE PROTEIN MBAA"/>
    <property type="match status" value="1"/>
</dbReference>
<comment type="caution">
    <text evidence="3">The sequence shown here is derived from an EMBL/GenBank/DDBJ whole genome shotgun (WGS) entry which is preliminary data.</text>
</comment>
<dbReference type="SUPFAM" id="SSF55785">
    <property type="entry name" value="PYP-like sensor domain (PAS domain)"/>
    <property type="match status" value="1"/>
</dbReference>
<dbReference type="EMBL" id="BSUZ01000001">
    <property type="protein sequence ID" value="GMA85235.1"/>
    <property type="molecule type" value="Genomic_DNA"/>
</dbReference>
<evidence type="ECO:0000259" key="2">
    <source>
        <dbReference type="Pfam" id="PF00990"/>
    </source>
</evidence>
<feature type="domain" description="GGDEF" evidence="2">
    <location>
        <begin position="134"/>
        <end position="188"/>
    </location>
</feature>
<name>A0ABQ6JDE7_9ACTN</name>
<accession>A0ABQ6JDE7</accession>
<evidence type="ECO:0000313" key="4">
    <source>
        <dbReference type="Proteomes" id="UP001157017"/>
    </source>
</evidence>
<dbReference type="InterPro" id="IPR029787">
    <property type="entry name" value="Nucleotide_cyclase"/>
</dbReference>
<feature type="compositionally biased region" description="Basic and acidic residues" evidence="1">
    <location>
        <begin position="185"/>
        <end position="194"/>
    </location>
</feature>
<keyword evidence="4" id="KW-1185">Reference proteome</keyword>
<dbReference type="InterPro" id="IPR035965">
    <property type="entry name" value="PAS-like_dom_sf"/>
</dbReference>
<dbReference type="InterPro" id="IPR000160">
    <property type="entry name" value="GGDEF_dom"/>
</dbReference>
<gene>
    <name evidence="3" type="ORF">GCM10025868_04850</name>
</gene>
<dbReference type="Pfam" id="PF00990">
    <property type="entry name" value="GGDEF"/>
    <property type="match status" value="1"/>
</dbReference>
<evidence type="ECO:0000313" key="3">
    <source>
        <dbReference type="EMBL" id="GMA85235.1"/>
    </source>
</evidence>
<dbReference type="PANTHER" id="PTHR44757">
    <property type="entry name" value="DIGUANYLATE CYCLASE DGCP"/>
    <property type="match status" value="1"/>
</dbReference>
<dbReference type="Gene3D" id="3.30.70.270">
    <property type="match status" value="1"/>
</dbReference>
<dbReference type="CDD" id="cd00130">
    <property type="entry name" value="PAS"/>
    <property type="match status" value="1"/>
</dbReference>
<dbReference type="InterPro" id="IPR043128">
    <property type="entry name" value="Rev_trsase/Diguanyl_cyclase"/>
</dbReference>
<sequence length="273" mass="28678">MLDGRAGTVLEANDTFTRWSGLSREAVVGSEFARLLPVGDRILWSTHCLPKLEAAGRVSEVSVQVVGADGGRRAAFLTASRAAGEDGRDGEVLVALFGAAERRRYEEDLLEATRLAEASDARRAAAEADLQHLAHHDPVTGLLNRRGLETALRSQAASSASSCTVVLFIDLDGFKQVNDSVGHTGGDEPAHDGRAATGRGCAARPPWRASPVTSSSSCCRSATPPPSTPSATACCARSPPPRWCAASRSSSPPASAWPAAATRRPPTWTPRSD</sequence>
<dbReference type="InterPro" id="IPR052155">
    <property type="entry name" value="Biofilm_reg_signaling"/>
</dbReference>
<feature type="region of interest" description="Disordered" evidence="1">
    <location>
        <begin position="180"/>
        <end position="273"/>
    </location>
</feature>
<protein>
    <recommendedName>
        <fullName evidence="2">GGDEF domain-containing protein</fullName>
    </recommendedName>
</protein>
<organism evidence="3 4">
    <name type="scientific">Angustibacter aerolatus</name>
    <dbReference type="NCBI Taxonomy" id="1162965"/>
    <lineage>
        <taxon>Bacteria</taxon>
        <taxon>Bacillati</taxon>
        <taxon>Actinomycetota</taxon>
        <taxon>Actinomycetes</taxon>
        <taxon>Kineosporiales</taxon>
        <taxon>Kineosporiaceae</taxon>
    </lineage>
</organism>
<dbReference type="InterPro" id="IPR000014">
    <property type="entry name" value="PAS"/>
</dbReference>
<feature type="compositionally biased region" description="Low complexity" evidence="1">
    <location>
        <begin position="229"/>
        <end position="273"/>
    </location>
</feature>
<dbReference type="Gene3D" id="3.30.450.20">
    <property type="entry name" value="PAS domain"/>
    <property type="match status" value="1"/>
</dbReference>
<proteinExistence type="predicted"/>
<dbReference type="NCBIfam" id="TIGR00254">
    <property type="entry name" value="GGDEF"/>
    <property type="match status" value="1"/>
</dbReference>
<feature type="compositionally biased region" description="Low complexity" evidence="1">
    <location>
        <begin position="195"/>
        <end position="222"/>
    </location>
</feature>
<dbReference type="Proteomes" id="UP001157017">
    <property type="component" value="Unassembled WGS sequence"/>
</dbReference>
<dbReference type="SUPFAM" id="SSF55073">
    <property type="entry name" value="Nucleotide cyclase"/>
    <property type="match status" value="1"/>
</dbReference>
<evidence type="ECO:0000256" key="1">
    <source>
        <dbReference type="SAM" id="MobiDB-lite"/>
    </source>
</evidence>